<proteinExistence type="predicted"/>
<feature type="non-terminal residue" evidence="1">
    <location>
        <position position="195"/>
    </location>
</feature>
<evidence type="ECO:0008006" key="2">
    <source>
        <dbReference type="Google" id="ProtNLM"/>
    </source>
</evidence>
<name>A0A0F8X003_9ZZZZ</name>
<reference evidence="1" key="1">
    <citation type="journal article" date="2015" name="Nature">
        <title>Complex archaea that bridge the gap between prokaryotes and eukaryotes.</title>
        <authorList>
            <person name="Spang A."/>
            <person name="Saw J.H."/>
            <person name="Jorgensen S.L."/>
            <person name="Zaremba-Niedzwiedzka K."/>
            <person name="Martijn J."/>
            <person name="Lind A.E."/>
            <person name="van Eijk R."/>
            <person name="Schleper C."/>
            <person name="Guy L."/>
            <person name="Ettema T.J."/>
        </authorList>
    </citation>
    <scope>NUCLEOTIDE SEQUENCE</scope>
</reference>
<dbReference type="EMBL" id="LAZR01062005">
    <property type="protein sequence ID" value="KKK62412.1"/>
    <property type="molecule type" value="Genomic_DNA"/>
</dbReference>
<dbReference type="AlphaFoldDB" id="A0A0F8X003"/>
<organism evidence="1">
    <name type="scientific">marine sediment metagenome</name>
    <dbReference type="NCBI Taxonomy" id="412755"/>
    <lineage>
        <taxon>unclassified sequences</taxon>
        <taxon>metagenomes</taxon>
        <taxon>ecological metagenomes</taxon>
    </lineage>
</organism>
<sequence>METATKEFKRTTLSPNQRIREAIENPYAIRRHLIDNPVKGESSLFEFLKYFWSEVSTDEFKSNWHIKYLCKELEKIAVRVSEKKPKLHDLIINIPPGTTKTITCSIMFPAWCWTKWPWMRFITASYSKDLSLESAEYSRDLIRSERFQKLYPELGIKDDKDTKSNFKVVKKEYVNVGRQPRLILGGNRFSTSVGA</sequence>
<evidence type="ECO:0000313" key="1">
    <source>
        <dbReference type="EMBL" id="KKK62412.1"/>
    </source>
</evidence>
<accession>A0A0F8X003</accession>
<comment type="caution">
    <text evidence="1">The sequence shown here is derived from an EMBL/GenBank/DDBJ whole genome shotgun (WGS) entry which is preliminary data.</text>
</comment>
<gene>
    <name evidence="1" type="ORF">LCGC14_3004580</name>
</gene>
<protein>
    <recommendedName>
        <fullName evidence="2">Terminase large subunit gp17-like C-terminal domain-containing protein</fullName>
    </recommendedName>
</protein>